<proteinExistence type="predicted"/>
<dbReference type="PROSITE" id="PS50835">
    <property type="entry name" value="IG_LIKE"/>
    <property type="match status" value="5"/>
</dbReference>
<reference evidence="6" key="1">
    <citation type="submission" date="2014-01" db="EMBL/GenBank/DDBJ databases">
        <authorList>
            <person name="Aslett M."/>
        </authorList>
    </citation>
    <scope>NUCLEOTIDE SEQUENCE</scope>
</reference>
<feature type="domain" description="Ig-like" evidence="5">
    <location>
        <begin position="760"/>
        <end position="849"/>
    </location>
</feature>
<evidence type="ECO:0000259" key="5">
    <source>
        <dbReference type="PROSITE" id="PS50835"/>
    </source>
</evidence>
<dbReference type="AlphaFoldDB" id="A0A077Z838"/>
<evidence type="ECO:0000256" key="3">
    <source>
        <dbReference type="ARBA" id="ARBA00023319"/>
    </source>
</evidence>
<dbReference type="SUPFAM" id="SSF46966">
    <property type="entry name" value="Spectrin repeat"/>
    <property type="match status" value="2"/>
</dbReference>
<evidence type="ECO:0000256" key="4">
    <source>
        <dbReference type="SAM" id="MobiDB-lite"/>
    </source>
</evidence>
<dbReference type="InterPro" id="IPR013783">
    <property type="entry name" value="Ig-like_fold"/>
</dbReference>
<dbReference type="EMBL" id="HG805920">
    <property type="protein sequence ID" value="CDW54860.1"/>
    <property type="molecule type" value="Genomic_DNA"/>
</dbReference>
<dbReference type="FunFam" id="2.60.40.10:FF:000107">
    <property type="entry name" value="Myosin, light chain kinase a"/>
    <property type="match status" value="3"/>
</dbReference>
<name>A0A077Z838_TRITR</name>
<dbReference type="SUPFAM" id="SSF48726">
    <property type="entry name" value="Immunoglobulin"/>
    <property type="match status" value="5"/>
</dbReference>
<comment type="subcellular location">
    <subcellularLocation>
        <location evidence="1">Cytoplasm</location>
    </subcellularLocation>
</comment>
<dbReference type="FunFam" id="2.60.40.10:FF:000425">
    <property type="entry name" value="Myosin light chain kinase"/>
    <property type="match status" value="1"/>
</dbReference>
<dbReference type="CDD" id="cd00096">
    <property type="entry name" value="Ig"/>
    <property type="match status" value="1"/>
</dbReference>
<keyword evidence="3" id="KW-0393">Immunoglobulin domain</keyword>
<feature type="domain" description="Ig-like" evidence="5">
    <location>
        <begin position="665"/>
        <end position="752"/>
    </location>
</feature>
<dbReference type="InterPro" id="IPR018159">
    <property type="entry name" value="Spectrin/alpha-actinin"/>
</dbReference>
<keyword evidence="7" id="KW-1185">Reference proteome</keyword>
<dbReference type="GO" id="GO:0040017">
    <property type="term" value="P:positive regulation of locomotion"/>
    <property type="evidence" value="ECO:0007669"/>
    <property type="project" value="UniProtKB-ARBA"/>
</dbReference>
<evidence type="ECO:0000256" key="2">
    <source>
        <dbReference type="ARBA" id="ARBA00022490"/>
    </source>
</evidence>
<dbReference type="InterPro" id="IPR003599">
    <property type="entry name" value="Ig_sub"/>
</dbReference>
<dbReference type="InterPro" id="IPR003598">
    <property type="entry name" value="Ig_sub2"/>
</dbReference>
<dbReference type="InterPro" id="IPR036179">
    <property type="entry name" value="Ig-like_dom_sf"/>
</dbReference>
<feature type="domain" description="Ig-like" evidence="5">
    <location>
        <begin position="298"/>
        <end position="388"/>
    </location>
</feature>
<dbReference type="GO" id="GO:0005737">
    <property type="term" value="C:cytoplasm"/>
    <property type="evidence" value="ECO:0007669"/>
    <property type="project" value="UniProtKB-SubCell"/>
</dbReference>
<organism evidence="6 7">
    <name type="scientific">Trichuris trichiura</name>
    <name type="common">Whipworm</name>
    <name type="synonym">Trichocephalus trichiurus</name>
    <dbReference type="NCBI Taxonomy" id="36087"/>
    <lineage>
        <taxon>Eukaryota</taxon>
        <taxon>Metazoa</taxon>
        <taxon>Ecdysozoa</taxon>
        <taxon>Nematoda</taxon>
        <taxon>Enoplea</taxon>
        <taxon>Dorylaimia</taxon>
        <taxon>Trichinellida</taxon>
        <taxon>Trichuridae</taxon>
        <taxon>Trichuris</taxon>
    </lineage>
</organism>
<sequence length="900" mass="100428">MDNLHSTKPSSTEGEDAQPSSANQNPENHADHQKPSTTTISTIVIKAGDATRLVLAVLQSGDHVRLEVDSMVPPMLDVGQNYEEAITLQTQHLDLIARLQSKQANVEELLSNADSLVAEKSGTDSAVYEAMADSLGTAWKDLNQQIQIRAQLLEQAVEFFSWSRKVGHLRELLETLVDAMSYGDKVIEKMREIGRVVQNSERVRETFVACEKIEQEMIRINERAQNLRDLWDQKKSRLDWTIRVGHVYGKLKEIEQWVTDMKARLQNEDLGDSEMSAELLLNEVRKILDEAKVSIQLPNRFYQIRFCDALQVNEHSDVTLTCEVTGYPFPTIVWQKDSRPVSAVRCVATIQNRKCMLTIRNATCAETGDYSCIATNTAGSDVTKATVTVKAVPPKFVKTLTNGIADHGSGHVFNCTFFGMPSPSARWFKVKVDVGGDVLIFMQITLSLLSEWSFNRRLVLNNVAKSQAGIYTAVARNCCGEARCQATLQVNSRPQQLVQTTATVGAIEISFLKLCLVWIFLRRSTKILKLVRTSFKRENVCAPLGTKVTFECTVVGSPAPTVSWLFNKQPLVSSSWCQVSADRERHMLTIRDFKPEHVGLYDVVAENKYGTATSSGRLQEQGGTFLAFCQPTFRIWKFSVEEQRSIRRIQMADQRAPIEAAIEPPHFVQPLESRAVYEQEEVRFEGILTGTPEIRTVWLKDGQLIADGTHRVQFDKGKAILCIDKAEFRHAGRYSCRADNAAGTAISSAVLTVKAESTPPDFINHLVSQEICEGEQLCWEANVCGIPKPTVKWFRNGDEISSCPEFQIIDRGNGQHALLVPCVQLEDTGTYTLVAENCSGEARSTADLLVKKRDQLSRVSGCTTRVFEENVQVDMQTSTFHAGQMLFTSPTSSSSFGFSS</sequence>
<dbReference type="OrthoDB" id="5919637at2759"/>
<feature type="compositionally biased region" description="Polar residues" evidence="4">
    <location>
        <begin position="1"/>
        <end position="27"/>
    </location>
</feature>
<gene>
    <name evidence="6" type="ORF">TTRE_0000313001</name>
</gene>
<dbReference type="Gene3D" id="2.60.40.10">
    <property type="entry name" value="Immunoglobulins"/>
    <property type="match status" value="5"/>
</dbReference>
<dbReference type="InterPro" id="IPR056701">
    <property type="entry name" value="DUF7799"/>
</dbReference>
<feature type="region of interest" description="Disordered" evidence="4">
    <location>
        <begin position="1"/>
        <end position="37"/>
    </location>
</feature>
<dbReference type="CDD" id="cd00176">
    <property type="entry name" value="SPEC"/>
    <property type="match status" value="1"/>
</dbReference>
<accession>A0A077Z838</accession>
<dbReference type="InterPro" id="IPR013098">
    <property type="entry name" value="Ig_I-set"/>
</dbReference>
<dbReference type="Pfam" id="PF25075">
    <property type="entry name" value="DUF7799"/>
    <property type="match status" value="1"/>
</dbReference>
<dbReference type="STRING" id="36087.A0A077Z838"/>
<dbReference type="GO" id="GO:0060298">
    <property type="term" value="P:positive regulation of sarcomere organization"/>
    <property type="evidence" value="ECO:0007669"/>
    <property type="project" value="UniProtKB-ARBA"/>
</dbReference>
<dbReference type="Proteomes" id="UP000030665">
    <property type="component" value="Unassembled WGS sequence"/>
</dbReference>
<feature type="domain" description="Ig-like" evidence="5">
    <location>
        <begin position="545"/>
        <end position="619"/>
    </location>
</feature>
<dbReference type="Pfam" id="PF07679">
    <property type="entry name" value="I-set"/>
    <property type="match status" value="5"/>
</dbReference>
<dbReference type="PANTHER" id="PTHR47633">
    <property type="entry name" value="IMMUNOGLOBULIN"/>
    <property type="match status" value="1"/>
</dbReference>
<keyword evidence="2" id="KW-0963">Cytoplasm</keyword>
<evidence type="ECO:0000256" key="1">
    <source>
        <dbReference type="ARBA" id="ARBA00004496"/>
    </source>
</evidence>
<dbReference type="GO" id="GO:0004672">
    <property type="term" value="F:protein kinase activity"/>
    <property type="evidence" value="ECO:0007669"/>
    <property type="project" value="TreeGrafter"/>
</dbReference>
<evidence type="ECO:0000313" key="6">
    <source>
        <dbReference type="EMBL" id="CDW54860.1"/>
    </source>
</evidence>
<evidence type="ECO:0000313" key="7">
    <source>
        <dbReference type="Proteomes" id="UP000030665"/>
    </source>
</evidence>
<dbReference type="Gene3D" id="1.20.58.60">
    <property type="match status" value="2"/>
</dbReference>
<dbReference type="SMART" id="SM00409">
    <property type="entry name" value="IG"/>
    <property type="match status" value="5"/>
</dbReference>
<dbReference type="InterPro" id="IPR007110">
    <property type="entry name" value="Ig-like_dom"/>
</dbReference>
<dbReference type="Pfam" id="PF00435">
    <property type="entry name" value="Spectrin"/>
    <property type="match status" value="1"/>
</dbReference>
<dbReference type="SMART" id="SM00408">
    <property type="entry name" value="IGc2"/>
    <property type="match status" value="5"/>
</dbReference>
<feature type="domain" description="Ig-like" evidence="5">
    <location>
        <begin position="394"/>
        <end position="491"/>
    </location>
</feature>
<protein>
    <submittedName>
        <fullName evidence="6">Spectrin and I-set domain containing protein</fullName>
    </submittedName>
</protein>
<reference evidence="6" key="2">
    <citation type="submission" date="2014-03" db="EMBL/GenBank/DDBJ databases">
        <title>The whipworm genome and dual-species transcriptomics of an intimate host-pathogen interaction.</title>
        <authorList>
            <person name="Foth B.J."/>
            <person name="Tsai I.J."/>
            <person name="Reid A.J."/>
            <person name="Bancroft A.J."/>
            <person name="Nichol S."/>
            <person name="Tracey A."/>
            <person name="Holroyd N."/>
            <person name="Cotton J.A."/>
            <person name="Stanley E.J."/>
            <person name="Zarowiecki M."/>
            <person name="Liu J.Z."/>
            <person name="Huckvale T."/>
            <person name="Cooper P.J."/>
            <person name="Grencis R.K."/>
            <person name="Berriman M."/>
        </authorList>
    </citation>
    <scope>NUCLEOTIDE SEQUENCE [LARGE SCALE GENOMIC DNA]</scope>
</reference>
<dbReference type="PANTHER" id="PTHR47633:SF16">
    <property type="entry name" value="CAVP-TARGET PROTEIN-LIKE"/>
    <property type="match status" value="1"/>
</dbReference>
<dbReference type="InterPro" id="IPR002017">
    <property type="entry name" value="Spectrin_repeat"/>
</dbReference>
<dbReference type="GO" id="GO:0045989">
    <property type="term" value="P:positive regulation of striated muscle contraction"/>
    <property type="evidence" value="ECO:0007669"/>
    <property type="project" value="UniProtKB-ARBA"/>
</dbReference>